<name>A0AAW0C4C5_9AGAR</name>
<protein>
    <submittedName>
        <fullName evidence="3">F-box domain-containing protein</fullName>
    </submittedName>
</protein>
<feature type="compositionally biased region" description="Basic and acidic residues" evidence="1">
    <location>
        <begin position="372"/>
        <end position="388"/>
    </location>
</feature>
<keyword evidence="4" id="KW-1185">Reference proteome</keyword>
<feature type="region of interest" description="Disordered" evidence="1">
    <location>
        <begin position="431"/>
        <end position="456"/>
    </location>
</feature>
<dbReference type="Gene3D" id="1.20.1280.50">
    <property type="match status" value="1"/>
</dbReference>
<evidence type="ECO:0000313" key="3">
    <source>
        <dbReference type="EMBL" id="KAK7033234.1"/>
    </source>
</evidence>
<feature type="compositionally biased region" description="Polar residues" evidence="1">
    <location>
        <begin position="390"/>
        <end position="400"/>
    </location>
</feature>
<feature type="region of interest" description="Disordered" evidence="1">
    <location>
        <begin position="370"/>
        <end position="400"/>
    </location>
</feature>
<dbReference type="InterPro" id="IPR001810">
    <property type="entry name" value="F-box_dom"/>
</dbReference>
<comment type="caution">
    <text evidence="3">The sequence shown here is derived from an EMBL/GenBank/DDBJ whole genome shotgun (WGS) entry which is preliminary data.</text>
</comment>
<dbReference type="EMBL" id="JAWWNJ010000023">
    <property type="protein sequence ID" value="KAK7033234.1"/>
    <property type="molecule type" value="Genomic_DNA"/>
</dbReference>
<reference evidence="3 4" key="1">
    <citation type="journal article" date="2024" name="J Genomics">
        <title>Draft genome sequencing and assembly of Favolaschia claudopus CIRM-BRFM 2984 isolated from oak limbs.</title>
        <authorList>
            <person name="Navarro D."/>
            <person name="Drula E."/>
            <person name="Chaduli D."/>
            <person name="Cazenave R."/>
            <person name="Ahrendt S."/>
            <person name="Wang J."/>
            <person name="Lipzen A."/>
            <person name="Daum C."/>
            <person name="Barry K."/>
            <person name="Grigoriev I.V."/>
            <person name="Favel A."/>
            <person name="Rosso M.N."/>
            <person name="Martin F."/>
        </authorList>
    </citation>
    <scope>NUCLEOTIDE SEQUENCE [LARGE SCALE GENOMIC DNA]</scope>
    <source>
        <strain evidence="3 4">CIRM-BRFM 2984</strain>
    </source>
</reference>
<feature type="domain" description="F-box" evidence="2">
    <location>
        <begin position="1"/>
        <end position="47"/>
    </location>
</feature>
<gene>
    <name evidence="3" type="ORF">R3P38DRAFT_2921531</name>
</gene>
<accession>A0AAW0C4C5</accession>
<evidence type="ECO:0000256" key="1">
    <source>
        <dbReference type="SAM" id="MobiDB-lite"/>
    </source>
</evidence>
<dbReference type="SUPFAM" id="SSF81383">
    <property type="entry name" value="F-box domain"/>
    <property type="match status" value="1"/>
</dbReference>
<organism evidence="3 4">
    <name type="scientific">Favolaschia claudopus</name>
    <dbReference type="NCBI Taxonomy" id="2862362"/>
    <lineage>
        <taxon>Eukaryota</taxon>
        <taxon>Fungi</taxon>
        <taxon>Dikarya</taxon>
        <taxon>Basidiomycota</taxon>
        <taxon>Agaricomycotina</taxon>
        <taxon>Agaricomycetes</taxon>
        <taxon>Agaricomycetidae</taxon>
        <taxon>Agaricales</taxon>
        <taxon>Marasmiineae</taxon>
        <taxon>Mycenaceae</taxon>
        <taxon>Favolaschia</taxon>
    </lineage>
</organism>
<feature type="compositionally biased region" description="Acidic residues" evidence="1">
    <location>
        <begin position="434"/>
        <end position="443"/>
    </location>
</feature>
<dbReference type="AlphaFoldDB" id="A0AAW0C4C5"/>
<sequence>MLSLDLLPADILLLIVPFLTLRDVVSLSMVNKAFDSLSREHSYWLKPLRTTRILRPIACTTMDDLSARTTIDLKQIALHTVRLTRNWSQPSPQPTRAARTFSCEQHNSILYIAPGTFAIVLYSKEEGTVICADVETGVSSAPVHLGQIFDMSSPLEEPTGFSVGALVEFEGRTSVVVLRATVHPVVATNILFSRYLDQGYMYTGIFMTSSVVGVARVQREGAIEVQSFNLVDPDVSTTIITDRPGSPGPVLGSTVIGDSVYLIMLQFREAFVYLCPPRLLANSEHSPEFDYTIQRNHVARIPPASDSPDHPLPLVPNPRPLLHTDYCVLSTEPNHGCNTISVARKIVPGLNGIQLPHSLEITFWPRPSSDPIDSKVASKEREKAEARRMQPSQTVSIPGSLSSRPGMAWELLVIANSGLGIVLVVDPPPKYDDELNDGEEEDRELNSTPPPPPAPKLLLVRYDPVMNSVSVHDMQMPQSTIGPSSETLDTRTICGLALDDHRGYIIVCTLDRTIHYIPFA</sequence>
<proteinExistence type="predicted"/>
<dbReference type="PROSITE" id="PS50181">
    <property type="entry name" value="FBOX"/>
    <property type="match status" value="1"/>
</dbReference>
<evidence type="ECO:0000313" key="4">
    <source>
        <dbReference type="Proteomes" id="UP001362999"/>
    </source>
</evidence>
<dbReference type="InterPro" id="IPR036047">
    <property type="entry name" value="F-box-like_dom_sf"/>
</dbReference>
<evidence type="ECO:0000259" key="2">
    <source>
        <dbReference type="PROSITE" id="PS50181"/>
    </source>
</evidence>
<dbReference type="Proteomes" id="UP001362999">
    <property type="component" value="Unassembled WGS sequence"/>
</dbReference>